<dbReference type="Pfam" id="PF10531">
    <property type="entry name" value="SLBB"/>
    <property type="match status" value="1"/>
</dbReference>
<keyword evidence="5" id="KW-1185">Reference proteome</keyword>
<sequence>MTTTDTSPGPEAAARLDALRAALDAARPPAPDSPPAPAPAPTPAPTPGPGADEQEAELVERLRSRRSAGHVAAAYSAAHGHPLGADEQATRSRWALSGPAAVGACAVLLLIAVAVLALTSWSTGGGEELGVAVDAVPAAQVDMEPEGDVGLPAHEGASVAPGPEPATDGPAVVVHVVGQVADPGLVDLPGGSRVADALEAAGGATDDADLAALNLARAVVDGEQVYVPAPGEEPPVPPSASSASSAPSGEVGHGGLVPLNTAGTEELMSLPGVGPVTAERIVAWREENGPFTAVEELTEISGVGPALLADVRDLVTW</sequence>
<dbReference type="InterPro" id="IPR003583">
    <property type="entry name" value="Hlx-hairpin-Hlx_DNA-bd_motif"/>
</dbReference>
<dbReference type="SUPFAM" id="SSF47781">
    <property type="entry name" value="RuvA domain 2-like"/>
    <property type="match status" value="1"/>
</dbReference>
<keyword evidence="2" id="KW-1133">Transmembrane helix</keyword>
<dbReference type="PANTHER" id="PTHR21180:SF32">
    <property type="entry name" value="ENDONUCLEASE_EXONUCLEASE_PHOSPHATASE FAMILY DOMAIN-CONTAINING PROTEIN 1"/>
    <property type="match status" value="1"/>
</dbReference>
<dbReference type="Gene3D" id="3.10.560.10">
    <property type="entry name" value="Outer membrane lipoprotein wza domain like"/>
    <property type="match status" value="1"/>
</dbReference>
<organism evidence="4 5">
    <name type="scientific">Isoptericola halotolerans</name>
    <dbReference type="NCBI Taxonomy" id="300560"/>
    <lineage>
        <taxon>Bacteria</taxon>
        <taxon>Bacillati</taxon>
        <taxon>Actinomycetota</taxon>
        <taxon>Actinomycetes</taxon>
        <taxon>Micrococcales</taxon>
        <taxon>Promicromonosporaceae</taxon>
        <taxon>Isoptericola</taxon>
    </lineage>
</organism>
<feature type="transmembrane region" description="Helical" evidence="2">
    <location>
        <begin position="100"/>
        <end position="121"/>
    </location>
</feature>
<comment type="caution">
    <text evidence="4">The sequence shown here is derived from an EMBL/GenBank/DDBJ whole genome shotgun (WGS) entry which is preliminary data.</text>
</comment>
<feature type="domain" description="Helix-hairpin-helix DNA-binding motif class 1" evidence="3">
    <location>
        <begin position="265"/>
        <end position="284"/>
    </location>
</feature>
<evidence type="ECO:0000313" key="5">
    <source>
        <dbReference type="Proteomes" id="UP000757540"/>
    </source>
</evidence>
<protein>
    <submittedName>
        <fullName evidence="4">Competence protein ComEA</fullName>
    </submittedName>
</protein>
<dbReference type="InterPro" id="IPR004509">
    <property type="entry name" value="Competence_ComEA_HhH"/>
</dbReference>
<feature type="region of interest" description="Disordered" evidence="1">
    <location>
        <begin position="1"/>
        <end position="57"/>
    </location>
</feature>
<dbReference type="SMART" id="SM00278">
    <property type="entry name" value="HhH1"/>
    <property type="match status" value="2"/>
</dbReference>
<dbReference type="NCBIfam" id="TIGR00426">
    <property type="entry name" value="competence protein ComEA helix-hairpin-helix repeat region"/>
    <property type="match status" value="1"/>
</dbReference>
<accession>A0ABX2A7Y7</accession>
<feature type="compositionally biased region" description="Pro residues" evidence="1">
    <location>
        <begin position="28"/>
        <end position="48"/>
    </location>
</feature>
<gene>
    <name evidence="4" type="ORF">HDG69_003594</name>
</gene>
<feature type="domain" description="Helix-hairpin-helix DNA-binding motif class 1" evidence="3">
    <location>
        <begin position="295"/>
        <end position="314"/>
    </location>
</feature>
<evidence type="ECO:0000259" key="3">
    <source>
        <dbReference type="SMART" id="SM00278"/>
    </source>
</evidence>
<keyword evidence="2" id="KW-0812">Transmembrane</keyword>
<dbReference type="PANTHER" id="PTHR21180">
    <property type="entry name" value="ENDONUCLEASE/EXONUCLEASE/PHOSPHATASE FAMILY DOMAIN-CONTAINING PROTEIN 1"/>
    <property type="match status" value="1"/>
</dbReference>
<name>A0ABX2A7Y7_9MICO</name>
<dbReference type="InterPro" id="IPR019554">
    <property type="entry name" value="Soluble_ligand-bd"/>
</dbReference>
<dbReference type="Proteomes" id="UP000757540">
    <property type="component" value="Unassembled WGS sequence"/>
</dbReference>
<feature type="compositionally biased region" description="Low complexity" evidence="1">
    <location>
        <begin position="12"/>
        <end position="27"/>
    </location>
</feature>
<reference evidence="4 5" key="1">
    <citation type="submission" date="2020-05" db="EMBL/GenBank/DDBJ databases">
        <title>Genomic Encyclopedia of Type Strains, Phase III (KMG-III): the genomes of soil and plant-associated and newly described type strains.</title>
        <authorList>
            <person name="Whitman W."/>
        </authorList>
    </citation>
    <scope>NUCLEOTIDE SEQUENCE [LARGE SCALE GENOMIC DNA]</scope>
    <source>
        <strain evidence="4 5">KCTC 19046</strain>
    </source>
</reference>
<dbReference type="InterPro" id="IPR051675">
    <property type="entry name" value="Endo/Exo/Phosphatase_dom_1"/>
</dbReference>
<feature type="region of interest" description="Disordered" evidence="1">
    <location>
        <begin position="145"/>
        <end position="168"/>
    </location>
</feature>
<dbReference type="RefSeq" id="WP_171785178.1">
    <property type="nucleotide sequence ID" value="NZ_BAAAML010000004.1"/>
</dbReference>
<feature type="compositionally biased region" description="Low complexity" evidence="1">
    <location>
        <begin position="239"/>
        <end position="250"/>
    </location>
</feature>
<evidence type="ECO:0000313" key="4">
    <source>
        <dbReference type="EMBL" id="NOV98992.1"/>
    </source>
</evidence>
<dbReference type="InterPro" id="IPR010994">
    <property type="entry name" value="RuvA_2-like"/>
</dbReference>
<dbReference type="EMBL" id="JABEZU010000005">
    <property type="protein sequence ID" value="NOV98992.1"/>
    <property type="molecule type" value="Genomic_DNA"/>
</dbReference>
<proteinExistence type="predicted"/>
<feature type="region of interest" description="Disordered" evidence="1">
    <location>
        <begin position="227"/>
        <end position="255"/>
    </location>
</feature>
<dbReference type="Gene3D" id="1.10.150.280">
    <property type="entry name" value="AF1531-like domain"/>
    <property type="match status" value="1"/>
</dbReference>
<dbReference type="Pfam" id="PF12836">
    <property type="entry name" value="HHH_3"/>
    <property type="match status" value="1"/>
</dbReference>
<evidence type="ECO:0000256" key="2">
    <source>
        <dbReference type="SAM" id="Phobius"/>
    </source>
</evidence>
<evidence type="ECO:0000256" key="1">
    <source>
        <dbReference type="SAM" id="MobiDB-lite"/>
    </source>
</evidence>
<keyword evidence="2" id="KW-0472">Membrane</keyword>